<dbReference type="OrthoDB" id="9767116at2"/>
<protein>
    <recommendedName>
        <fullName evidence="7">Alpha-2-macroglobulin</fullName>
    </recommendedName>
</protein>
<dbReference type="PANTHER" id="PTHR40094">
    <property type="entry name" value="ALPHA-2-MACROGLOBULIN HOMOLOG"/>
    <property type="match status" value="1"/>
</dbReference>
<dbReference type="Gene3D" id="2.60.40.10">
    <property type="entry name" value="Immunoglobulins"/>
    <property type="match status" value="1"/>
</dbReference>
<dbReference type="InterPro" id="IPR011625">
    <property type="entry name" value="A2M_N_BRD"/>
</dbReference>
<dbReference type="Proteomes" id="UP000315540">
    <property type="component" value="Unassembled WGS sequence"/>
</dbReference>
<dbReference type="GO" id="GO:0005615">
    <property type="term" value="C:extracellular space"/>
    <property type="evidence" value="ECO:0007669"/>
    <property type="project" value="InterPro"/>
</dbReference>
<dbReference type="PANTHER" id="PTHR40094:SF1">
    <property type="entry name" value="UBIQUITIN DOMAIN-CONTAINING PROTEIN"/>
    <property type="match status" value="1"/>
</dbReference>
<dbReference type="Pfam" id="PF17962">
    <property type="entry name" value="bMG6"/>
    <property type="match status" value="1"/>
</dbReference>
<dbReference type="RefSeq" id="WP_140595243.1">
    <property type="nucleotide sequence ID" value="NZ_VFWZ01000006.1"/>
</dbReference>
<evidence type="ECO:0000313" key="6">
    <source>
        <dbReference type="Proteomes" id="UP000315540"/>
    </source>
</evidence>
<dbReference type="SMART" id="SM01360">
    <property type="entry name" value="A2M"/>
    <property type="match status" value="1"/>
</dbReference>
<gene>
    <name evidence="5" type="ORF">FHK87_18395</name>
</gene>
<dbReference type="Pfam" id="PF17973">
    <property type="entry name" value="bMG10"/>
    <property type="match status" value="1"/>
</dbReference>
<dbReference type="SMART" id="SM01359">
    <property type="entry name" value="A2M_N_2"/>
    <property type="match status" value="1"/>
</dbReference>
<sequence>MLHFTNCNSKIFARSTGYRIFFILFSIVLILSCKKQDDKSIAEANASQLNKYQDYISDVSSGVISVLDNVYVVLKTPVEGWDDNQELSNDVFKVSPRVKGKVFAVNNRTIAFKPEEGFEEDTAYTFTLDLEDLVKDLDEDLDDEFVFTVKTLKQQFSVITDNLQSYSKEWQYIDGTITASDQMQFDIAKQLISVSQKGKKVSIKFSDYIDKSRQFNFRIDSIQRYEEDSEIEIKWSGKEFDIDSEGSETMTIPGKNNFSVLSIAVSNTDNQYVEINFSDPLKKNQNFNGLVTISGASSLKYTVNGNVLKVYPKQELTGTLEVSVFEGIQSEDNYRLKNTYRENISFQQPNPEIRLLQSGVILPTSDNLKFNFEAINLRAVEVQVIKVFENNILQFLQNNNLDGTSDLRSVARPVAKKLINLQENASLNLSKWNAFAIDLKELITPDPGAIYRIELNFRKSYSLYKCDGENANNDPIEALSDNYDEEEESSFWDSSQYYYDEYYDYNWEERENPCSDSYYRDKKIGANVLASNLGVVVKKGLNQSYKIAVNDIITTNPVANAKVKFYNYQQQEIGFATTDAEGITGFDADKPAYFAIVSSGKQQTYVKLNDGNTLSVSKFDVSGVQLQKGIKGYLYGERGVWRPGDTLFLSFMLNDNANKLPEGHPVKFELRDPYGKVTYQETQSKGLNNFYKFIVNTSEEAPTGNWQAKVHVGGASFTKAIKIETIKPNRLKIKTQFEDEVLGTNKAIKGNLEVLWLHGAIAKNLQTDINVRFNPTKTSFKTFPGYIFDDPTRIFSTKEQQVYKGKISNEGKASFNVKPKLDNKAAGMLKASFITKVYENGGDFSTDVISKEFSPFSTYIGINVPKGDKARGMLLTDTEHNFEVVAVDEKGNPKAVKNLEVYIYKVDWRWWWDTSEDNLSSYNRGSYHDEIFKTKVSTNSSGKANFKFELKYPEWGRYLVRVVDPYGGHATGKTMYIDWPGWAGKSRKNDPSAATMLVFSTDKKTYNVGEKAIVTFPSSDNGRALVTVENGTEVLSSQWVTAQKGETKFELPIEELYTPNVYIHITLLQPHASTKNDLPIRLYGVVPISVEDPNTRIQPSLTMPDVLRPEETITVKVAESKGKPMTYSIAIVDEGLLDLTRFKTPNPWTSFYAREALGVKTWDVYDEVIGAFGGSISQVFSIGGDAAAGGSKSKKANRFKPMVVYEGPFELKKGEKRSHKIKIPKYVGSVRTMIVASDANQGAYGSVDKTTPVRKPLMVLTSIPRKITPGEKVTVPVTVFAMEKKVKNVNVTLKPNKGFRVIGEVQQKLSFPQPDEKMTYFEIEVLEGASMTDIEVVASGGGEKASYKVPINIVNPNPMTTEITSIILEPNSQQEVSFSAFGIEGSNGAAIELSSLPSMNFEGRLSYLIRYPHGCVEQTTSAAFPQLYLADVFNISSDKKQKIQKNIEAAMYKLKRFIQPNGGLSYWPGYSNPNDWGTTYAGHFLLEANKKGYVLPIGFKSNWIIYQQKQAKRWRSGDNDLSQAYRLYTLALAESPDLSSMNRLREMSDLSNDAKLRLAAAYGLIGQKSAADQLLNKANINFQPRKNDYYTYGSVSRNRAMAIETLVALDKKAEAQQVAVELAKELSSKNWMSTQSTSYALIAMAKYADYVGGKGVNVTYSLNGKSMSASTDKTLAISGDLTITKENTLVLKNNKDNTIFVQIATNGILPVGKEKVIQSNFKAIVDYKNKEGKIINPTQLMQGTDFVAEVTITNTTGSKVKDIALSEIFPSGWEVVNTRFTDFGSFKANKVTHTDIRDDRVNFYFDLNPNESKTMTILLNASYLGKYYLPGIQCEAMYDHNYLVRTQGKWVEVVK</sequence>
<dbReference type="InterPro" id="IPR051802">
    <property type="entry name" value="YfhM-like"/>
</dbReference>
<feature type="domain" description="Alpha-2-macroglobulin bait region" evidence="3">
    <location>
        <begin position="997"/>
        <end position="1139"/>
    </location>
</feature>
<dbReference type="InterPro" id="IPR041462">
    <property type="entry name" value="Bact_A2M_MG6"/>
</dbReference>
<dbReference type="InterPro" id="IPR013783">
    <property type="entry name" value="Ig-like_fold"/>
</dbReference>
<name>A0A504J5T9_9FLAO</name>
<dbReference type="Pfam" id="PF17972">
    <property type="entry name" value="bMG5"/>
    <property type="match status" value="1"/>
</dbReference>
<comment type="similarity">
    <text evidence="1">Belongs to the protease inhibitor I39 (alpha-2-macroglobulin) family. Bacterial alpha-2-macroglobulin subfamily.</text>
</comment>
<comment type="caution">
    <text evidence="5">The sequence shown here is derived from an EMBL/GenBank/DDBJ whole genome shotgun (WGS) entry which is preliminary data.</text>
</comment>
<evidence type="ECO:0000256" key="1">
    <source>
        <dbReference type="ARBA" id="ARBA00010556"/>
    </source>
</evidence>
<dbReference type="GO" id="GO:0004866">
    <property type="term" value="F:endopeptidase inhibitor activity"/>
    <property type="evidence" value="ECO:0007669"/>
    <property type="project" value="InterPro"/>
</dbReference>
<dbReference type="Pfam" id="PF11974">
    <property type="entry name" value="bMG3"/>
    <property type="match status" value="1"/>
</dbReference>
<dbReference type="InterPro" id="IPR041246">
    <property type="entry name" value="Bact_MG10"/>
</dbReference>
<dbReference type="CDD" id="cd02891">
    <property type="entry name" value="A2M_like"/>
    <property type="match status" value="1"/>
</dbReference>
<dbReference type="InterPro" id="IPR008930">
    <property type="entry name" value="Terpenoid_cyclase/PrenylTrfase"/>
</dbReference>
<dbReference type="InterPro" id="IPR001599">
    <property type="entry name" value="Macroglobln_a2"/>
</dbReference>
<dbReference type="Pfam" id="PF07703">
    <property type="entry name" value="A2M_BRD"/>
    <property type="match status" value="1"/>
</dbReference>
<proteinExistence type="inferred from homology"/>
<feature type="domain" description="Alpha-2-macroglobulin" evidence="4">
    <location>
        <begin position="1203"/>
        <end position="1293"/>
    </location>
</feature>
<dbReference type="Pfam" id="PF07678">
    <property type="entry name" value="TED_complement"/>
    <property type="match status" value="1"/>
</dbReference>
<accession>A0A504J5T9</accession>
<evidence type="ECO:0008006" key="7">
    <source>
        <dbReference type="Google" id="ProtNLM"/>
    </source>
</evidence>
<organism evidence="5 6">
    <name type="scientific">Aquimarina algicola</name>
    <dbReference type="NCBI Taxonomy" id="2589995"/>
    <lineage>
        <taxon>Bacteria</taxon>
        <taxon>Pseudomonadati</taxon>
        <taxon>Bacteroidota</taxon>
        <taxon>Flavobacteriia</taxon>
        <taxon>Flavobacteriales</taxon>
        <taxon>Flavobacteriaceae</taxon>
        <taxon>Aquimarina</taxon>
    </lineage>
</organism>
<dbReference type="InterPro" id="IPR021868">
    <property type="entry name" value="Alpha_2_Macroglob_MG3"/>
</dbReference>
<evidence type="ECO:0000259" key="4">
    <source>
        <dbReference type="SMART" id="SM01360"/>
    </source>
</evidence>
<dbReference type="EMBL" id="VFWZ01000006">
    <property type="protein sequence ID" value="TPN83935.1"/>
    <property type="molecule type" value="Genomic_DNA"/>
</dbReference>
<evidence type="ECO:0000256" key="2">
    <source>
        <dbReference type="ARBA" id="ARBA00022729"/>
    </source>
</evidence>
<reference evidence="5 6" key="1">
    <citation type="submission" date="2019-06" db="EMBL/GenBank/DDBJ databases">
        <authorList>
            <person name="Meng X."/>
        </authorList>
    </citation>
    <scope>NUCLEOTIDE SEQUENCE [LARGE SCALE GENOMIC DNA]</scope>
    <source>
        <strain evidence="5 6">M625</strain>
    </source>
</reference>
<dbReference type="Gene3D" id="2.60.40.1930">
    <property type="match status" value="1"/>
</dbReference>
<keyword evidence="6" id="KW-1185">Reference proteome</keyword>
<keyword evidence="2" id="KW-0732">Signal</keyword>
<dbReference type="InterPro" id="IPR002890">
    <property type="entry name" value="MG2"/>
</dbReference>
<dbReference type="Gene3D" id="1.50.10.20">
    <property type="match status" value="1"/>
</dbReference>
<dbReference type="InterPro" id="IPR011626">
    <property type="entry name" value="Alpha-macroglobulin_TED"/>
</dbReference>
<dbReference type="Pfam" id="PF01835">
    <property type="entry name" value="MG2"/>
    <property type="match status" value="1"/>
</dbReference>
<dbReference type="Pfam" id="PF00207">
    <property type="entry name" value="A2M"/>
    <property type="match status" value="1"/>
</dbReference>
<evidence type="ECO:0000259" key="3">
    <source>
        <dbReference type="SMART" id="SM01359"/>
    </source>
</evidence>
<evidence type="ECO:0000313" key="5">
    <source>
        <dbReference type="EMBL" id="TPN83935.1"/>
    </source>
</evidence>
<dbReference type="SMART" id="SM01419">
    <property type="entry name" value="Thiol-ester_cl"/>
    <property type="match status" value="1"/>
</dbReference>
<dbReference type="InterPro" id="IPR041203">
    <property type="entry name" value="Bact_A2M_MG5"/>
</dbReference>
<dbReference type="InterPro" id="IPR047565">
    <property type="entry name" value="Alpha-macroglob_thiol-ester_cl"/>
</dbReference>
<dbReference type="SUPFAM" id="SSF48239">
    <property type="entry name" value="Terpenoid cyclases/Protein prenyltransferases"/>
    <property type="match status" value="1"/>
</dbReference>